<dbReference type="Gene3D" id="1.50.10.10">
    <property type="match status" value="1"/>
</dbReference>
<dbReference type="Gene3D" id="3.90.79.10">
    <property type="entry name" value="Nucleoside Triphosphate Pyrophosphohydrolase"/>
    <property type="match status" value="1"/>
</dbReference>
<dbReference type="PANTHER" id="PTHR34987">
    <property type="entry name" value="C, PUTATIVE (AFU_ORTHOLOGUE AFUA_3G02880)-RELATED"/>
    <property type="match status" value="1"/>
</dbReference>
<feature type="region of interest" description="Disordered" evidence="1">
    <location>
        <begin position="179"/>
        <end position="205"/>
    </location>
</feature>
<evidence type="ECO:0000313" key="4">
    <source>
        <dbReference type="Proteomes" id="UP000596902"/>
    </source>
</evidence>
<dbReference type="InterPro" id="IPR012341">
    <property type="entry name" value="6hp_glycosidase-like_sf"/>
</dbReference>
<accession>A0A8H7EG10</accession>
<dbReference type="Pfam" id="PF17389">
    <property type="entry name" value="Bac_rhamnosid6H"/>
    <property type="match status" value="1"/>
</dbReference>
<reference evidence="3" key="2">
    <citation type="submission" date="2020-08" db="EMBL/GenBank/DDBJ databases">
        <title>Draft Genome Sequence of Cumin Blight Pathogen Alternaria burnsii.</title>
        <authorList>
            <person name="Feng Z."/>
        </authorList>
    </citation>
    <scope>NUCLEOTIDE SEQUENCE</scope>
    <source>
        <strain evidence="3">CBS107.38</strain>
    </source>
</reference>
<dbReference type="FunFam" id="1.50.10.10:FF:000052">
    <property type="entry name" value="Alpha-L-rhamnosidase B, putative"/>
    <property type="match status" value="1"/>
</dbReference>
<keyword evidence="4" id="KW-1185">Reference proteome</keyword>
<dbReference type="InterPro" id="IPR010730">
    <property type="entry name" value="HET"/>
</dbReference>
<sequence>MSTPADHQPSKKAAKTPAVPRPSASVLLISPTNQILLLHRVKKASSFASAHVFPGGALSKTHDGAIPDVNDPGRHQDGPAYRMAAVRETFEECGILLAKSKKTGKLFTEISDEEREKGRRDVHSGTVKFGDLLEEWGAVPDTEALIPFTRWVTPGNVPKRFSTQMYIYFLPLGSVSPTKHAAPASTPPGSGLEEEDEIVIPNPTHDGGIEHTAARFLPPNKWIDLARQNRIILFPPQFFLTLLLSPYLAATVTSPSSPTPSISELQLEREKCLDFLRKPRMYEGKPEASFAEACISPIVLGKGQYGEKGQDGVGGVDKDTAVLVLDRPGKEVEEQEGGKGRRGLRPWHGNIYAPSSRTVRPRSVSTIRDRHPASYPQLVVLRGNGTNVVFDFGIEVGGIASLSYTSNGTGAIGLAFSEASTWIGEWSDASNGKFAGRDGALYVNITSAGPGTYTMPDEVMRGGFRYMTAFLVTNSGTYVNITDVQLEISFQPTWSNLRAYQGYFHCNDELLNRIWYAGAYTLQTNAVPSNTGRWVPMLANGWANNGTLGPGETIIVDGAKRDRAVWPGDMGIAVPSTFVSTGDLESVKNALQVMFDYQNPDGSFPEAGPPLLQQNSDTYHMWTMIGTYNYMLYTNDAAFVQKNWARYKRAMEYVYAKVEVDGSGLFNQTGTRDWARWQTGFNNTEANVILYHTLQTGAKLATWLNDTAMTNGTRLQDLWTLRATCLQSAILTHTFDTAYGAFRDNATLTTLHPQDANSMALLFGLVSPSSAQAQSISTALTKNWTPIGAETPELPGNISPFISSFEIQSHFTVGQTDRALELIRRSWGWYANHPNGTGGSTVIEGYRTNGTFGYRQERGYGYDPSYVSHAHGWSSGPTSALTEFVVGLRVVEPAGREWVVEPRFGDLEEAEGGFVTGLGKFRVGWPDTDVIRLNTQTCELTQSPAFVALSYEWGDDSEIHDIIIDGNIFKIRQNLRDALEHIRTLQADTSSTRLFEEDSPCFWIDAIAIDQSNDWEKPHQVSMMGRIYRQASHVVAWLGVAQRGDLSDLALDYLNTRPKILDHYQKLHPDFVTISAEEMAIRRLCHRSYFQRMWIVQECVLARELHLVCGLHYCSWKDLHRFSVSLHHERRISRSVYGIFEVKSEFESNWSGRSIQDTMSRILDLTVGRRCSKFHDRIYGLLGILQQSFQTTGMDVDYGASLVELMIKTYEFLASDPEDGHFYCSPSTILDAFESVASTDEKGKFMVYWQINEIMYKLDADVIKGFHSLETLHDEKVRALTFLTVCWIVGGFGVDLFSPVEGSTPLNITTPTQIISFEHVNPESDEVPVFNLCPCTYSQYDTEIDTYCISLTHSLRTGHDALESYVLTESKSRECRTLLEAYSKHVKFVSILREDFKVSTEVSDLQTSTRLPIRVEWLVLSNLLAQYFLSKYSPMSHWGTEPNRTTKIDGFVRQIERERKDLGTFLSESFFNKYRMSVANASDELPTNALALIEIKIYDSKDPNDCFVPAKKTLVASLYDNDYEESRKRKRRSLRSPSRHHHT</sequence>
<dbReference type="PANTHER" id="PTHR34987:SF5">
    <property type="entry name" value="ALPHA-RHAMNOSIDASE"/>
    <property type="match status" value="1"/>
</dbReference>
<dbReference type="InterPro" id="IPR008928">
    <property type="entry name" value="6-hairpin_glycosidase_sf"/>
</dbReference>
<dbReference type="Proteomes" id="UP000596902">
    <property type="component" value="Unassembled WGS sequence"/>
</dbReference>
<dbReference type="EMBL" id="JAAABM010000010">
    <property type="protein sequence ID" value="KAF7674487.1"/>
    <property type="molecule type" value="Genomic_DNA"/>
</dbReference>
<name>A0A8H7EG10_9PLEO</name>
<comment type="caution">
    <text evidence="3">The sequence shown here is derived from an EMBL/GenBank/DDBJ whole genome shotgun (WGS) entry which is preliminary data.</text>
</comment>
<evidence type="ECO:0000313" key="3">
    <source>
        <dbReference type="EMBL" id="KAF7674487.1"/>
    </source>
</evidence>
<organism evidence="3 4">
    <name type="scientific">Alternaria burnsii</name>
    <dbReference type="NCBI Taxonomy" id="1187904"/>
    <lineage>
        <taxon>Eukaryota</taxon>
        <taxon>Fungi</taxon>
        <taxon>Dikarya</taxon>
        <taxon>Ascomycota</taxon>
        <taxon>Pezizomycotina</taxon>
        <taxon>Dothideomycetes</taxon>
        <taxon>Pleosporomycetidae</taxon>
        <taxon>Pleosporales</taxon>
        <taxon>Pleosporineae</taxon>
        <taxon>Pleosporaceae</taxon>
        <taxon>Alternaria</taxon>
        <taxon>Alternaria sect. Alternaria</taxon>
    </lineage>
</organism>
<dbReference type="CDD" id="cd18870">
    <property type="entry name" value="NUDIX_AcylCoAdiphos_Nudt19"/>
    <property type="match status" value="1"/>
</dbReference>
<dbReference type="Pfam" id="PF06985">
    <property type="entry name" value="HET"/>
    <property type="match status" value="1"/>
</dbReference>
<dbReference type="InterPro" id="IPR035396">
    <property type="entry name" value="Bac_rhamnosid6H"/>
</dbReference>
<dbReference type="InterPro" id="IPR000086">
    <property type="entry name" value="NUDIX_hydrolase_dom"/>
</dbReference>
<dbReference type="GeneID" id="62205472"/>
<dbReference type="PROSITE" id="PS51462">
    <property type="entry name" value="NUDIX"/>
    <property type="match status" value="1"/>
</dbReference>
<evidence type="ECO:0000256" key="1">
    <source>
        <dbReference type="SAM" id="MobiDB-lite"/>
    </source>
</evidence>
<dbReference type="GO" id="GO:0005975">
    <property type="term" value="P:carbohydrate metabolic process"/>
    <property type="evidence" value="ECO:0007669"/>
    <property type="project" value="InterPro"/>
</dbReference>
<feature type="domain" description="Nudix hydrolase" evidence="2">
    <location>
        <begin position="19"/>
        <end position="240"/>
    </location>
</feature>
<keyword evidence="3" id="KW-0378">Hydrolase</keyword>
<dbReference type="InterPro" id="IPR015797">
    <property type="entry name" value="NUDIX_hydrolase-like_dom_sf"/>
</dbReference>
<feature type="region of interest" description="Disordered" evidence="1">
    <location>
        <begin position="1"/>
        <end position="21"/>
    </location>
</feature>
<dbReference type="SUPFAM" id="SSF55811">
    <property type="entry name" value="Nudix"/>
    <property type="match status" value="1"/>
</dbReference>
<gene>
    <name evidence="3" type="ORF">GT037_007247</name>
</gene>
<dbReference type="RefSeq" id="XP_038784782.1">
    <property type="nucleotide sequence ID" value="XM_038932294.1"/>
</dbReference>
<evidence type="ECO:0000259" key="2">
    <source>
        <dbReference type="PROSITE" id="PS51462"/>
    </source>
</evidence>
<dbReference type="GO" id="GO:0016787">
    <property type="term" value="F:hydrolase activity"/>
    <property type="evidence" value="ECO:0007669"/>
    <property type="project" value="UniProtKB-KW"/>
</dbReference>
<dbReference type="SUPFAM" id="SSF48208">
    <property type="entry name" value="Six-hairpin glycosidases"/>
    <property type="match status" value="1"/>
</dbReference>
<protein>
    <submittedName>
        <fullName evidence="3">Glycoside hydrolase family 78 protein</fullName>
    </submittedName>
</protein>
<reference evidence="3" key="1">
    <citation type="submission" date="2020-01" db="EMBL/GenBank/DDBJ databases">
        <authorList>
            <person name="Feng Z.H.Z."/>
        </authorList>
    </citation>
    <scope>NUCLEOTIDE SEQUENCE</scope>
    <source>
        <strain evidence="3">CBS107.38</strain>
    </source>
</reference>
<proteinExistence type="predicted"/>